<evidence type="ECO:0000313" key="2">
    <source>
        <dbReference type="EMBL" id="GAA0155154.1"/>
    </source>
</evidence>
<gene>
    <name evidence="2" type="ORF">LIER_12945</name>
</gene>
<sequence length="297" mass="32922">MLKKKATKKSKGKAKRTSIDDLKEGVASKKRKGVFISEHSQCRNKDKFIIDELEESSGEDDAYTSRRKFKGKMKINDDRNRINNRRIAKGIEEMSTEGVDFNSEENEAKWNSVCARNILPESPAVINRNYGRQTKSITGSTLKLADIIKTLTRNALSVKLIGAKLKPIGFPSLICCILIHQHPEIFKARDGSGETAQPLTITDKLISRKRVVDVEIKGADKPAAALKGEISALLIKPHEEEQSMLGADILVKKNRVVELQAKIQALKVPVPPADHDSVPADNPETISQLSIILPLML</sequence>
<accession>A0AAV3PUD6</accession>
<name>A0AAV3PUD6_LITER</name>
<dbReference type="AlphaFoldDB" id="A0AAV3PUD6"/>
<evidence type="ECO:0000256" key="1">
    <source>
        <dbReference type="SAM" id="MobiDB-lite"/>
    </source>
</evidence>
<reference evidence="2 3" key="1">
    <citation type="submission" date="2024-01" db="EMBL/GenBank/DDBJ databases">
        <title>The complete chloroplast genome sequence of Lithospermum erythrorhizon: insights into the phylogenetic relationship among Boraginaceae species and the maternal lineages of purple gromwells.</title>
        <authorList>
            <person name="Okada T."/>
            <person name="Watanabe K."/>
        </authorList>
    </citation>
    <scope>NUCLEOTIDE SEQUENCE [LARGE SCALE GENOMIC DNA]</scope>
</reference>
<proteinExistence type="predicted"/>
<keyword evidence="3" id="KW-1185">Reference proteome</keyword>
<evidence type="ECO:0000313" key="3">
    <source>
        <dbReference type="Proteomes" id="UP001454036"/>
    </source>
</evidence>
<dbReference type="EMBL" id="BAABME010002555">
    <property type="protein sequence ID" value="GAA0155154.1"/>
    <property type="molecule type" value="Genomic_DNA"/>
</dbReference>
<dbReference type="Proteomes" id="UP001454036">
    <property type="component" value="Unassembled WGS sequence"/>
</dbReference>
<organism evidence="2 3">
    <name type="scientific">Lithospermum erythrorhizon</name>
    <name type="common">Purple gromwell</name>
    <name type="synonym">Lithospermum officinale var. erythrorhizon</name>
    <dbReference type="NCBI Taxonomy" id="34254"/>
    <lineage>
        <taxon>Eukaryota</taxon>
        <taxon>Viridiplantae</taxon>
        <taxon>Streptophyta</taxon>
        <taxon>Embryophyta</taxon>
        <taxon>Tracheophyta</taxon>
        <taxon>Spermatophyta</taxon>
        <taxon>Magnoliopsida</taxon>
        <taxon>eudicotyledons</taxon>
        <taxon>Gunneridae</taxon>
        <taxon>Pentapetalae</taxon>
        <taxon>asterids</taxon>
        <taxon>lamiids</taxon>
        <taxon>Boraginales</taxon>
        <taxon>Boraginaceae</taxon>
        <taxon>Boraginoideae</taxon>
        <taxon>Lithospermeae</taxon>
        <taxon>Lithospermum</taxon>
    </lineage>
</organism>
<feature type="region of interest" description="Disordered" evidence="1">
    <location>
        <begin position="1"/>
        <end position="23"/>
    </location>
</feature>
<comment type="caution">
    <text evidence="2">The sequence shown here is derived from an EMBL/GenBank/DDBJ whole genome shotgun (WGS) entry which is preliminary data.</text>
</comment>
<feature type="compositionally biased region" description="Basic residues" evidence="1">
    <location>
        <begin position="1"/>
        <end position="16"/>
    </location>
</feature>
<protein>
    <submittedName>
        <fullName evidence="2">Uncharacterized protein</fullName>
    </submittedName>
</protein>